<comment type="subcellular location">
    <subcellularLocation>
        <location evidence="1">Cell membrane</location>
        <topology evidence="1">Multi-pass membrane protein</topology>
    </subcellularLocation>
</comment>
<gene>
    <name evidence="2" type="ORF">E3O44_07635</name>
</gene>
<evidence type="ECO:0000256" key="1">
    <source>
        <dbReference type="RuleBase" id="RU363076"/>
    </source>
</evidence>
<name>A0ABY2IEH1_9MICO</name>
<dbReference type="Proteomes" id="UP000297608">
    <property type="component" value="Unassembled WGS sequence"/>
</dbReference>
<dbReference type="Pfam" id="PF02104">
    <property type="entry name" value="SURF1"/>
    <property type="match status" value="1"/>
</dbReference>
<dbReference type="EMBL" id="SOFG01000011">
    <property type="protein sequence ID" value="TFB87014.1"/>
    <property type="molecule type" value="Genomic_DNA"/>
</dbReference>
<feature type="transmembrane region" description="Helical" evidence="1">
    <location>
        <begin position="219"/>
        <end position="240"/>
    </location>
</feature>
<proteinExistence type="inferred from homology"/>
<dbReference type="CDD" id="cd06662">
    <property type="entry name" value="SURF1"/>
    <property type="match status" value="1"/>
</dbReference>
<keyword evidence="1" id="KW-1133">Transmembrane helix</keyword>
<organism evidence="2 3">
    <name type="scientific">Cryobacterium algoricola</name>
    <dbReference type="NCBI Taxonomy" id="1259183"/>
    <lineage>
        <taxon>Bacteria</taxon>
        <taxon>Bacillati</taxon>
        <taxon>Actinomycetota</taxon>
        <taxon>Actinomycetes</taxon>
        <taxon>Micrococcales</taxon>
        <taxon>Microbacteriaceae</taxon>
        <taxon>Cryobacterium</taxon>
    </lineage>
</organism>
<keyword evidence="3" id="KW-1185">Reference proteome</keyword>
<evidence type="ECO:0000313" key="2">
    <source>
        <dbReference type="EMBL" id="TFB87014.1"/>
    </source>
</evidence>
<keyword evidence="1" id="KW-0812">Transmembrane</keyword>
<keyword evidence="1" id="KW-0472">Membrane</keyword>
<reference evidence="2 3" key="1">
    <citation type="submission" date="2019-03" db="EMBL/GenBank/DDBJ databases">
        <title>Genomics of glacier-inhabiting Cryobacterium strains.</title>
        <authorList>
            <person name="Liu Q."/>
            <person name="Xin Y.-H."/>
        </authorList>
    </citation>
    <scope>NUCLEOTIDE SEQUENCE [LARGE SCALE GENOMIC DNA]</scope>
    <source>
        <strain evidence="2 3">MDB2-B</strain>
    </source>
</reference>
<dbReference type="InterPro" id="IPR002994">
    <property type="entry name" value="Surf1/Shy1"/>
</dbReference>
<dbReference type="PROSITE" id="PS50895">
    <property type="entry name" value="SURF1"/>
    <property type="match status" value="1"/>
</dbReference>
<evidence type="ECO:0000313" key="3">
    <source>
        <dbReference type="Proteomes" id="UP000297608"/>
    </source>
</evidence>
<comment type="similarity">
    <text evidence="1">Belongs to the SURF1 family.</text>
</comment>
<comment type="caution">
    <text evidence="1">Lacks conserved residue(s) required for the propagation of feature annotation.</text>
</comment>
<accession>A0ABY2IEH1</accession>
<keyword evidence="1" id="KW-1003">Cell membrane</keyword>
<comment type="caution">
    <text evidence="2">The sequence shown here is derived from an EMBL/GenBank/DDBJ whole genome shotgun (WGS) entry which is preliminary data.</text>
</comment>
<protein>
    <recommendedName>
        <fullName evidence="1">SURF1-like protein</fullName>
    </recommendedName>
</protein>
<sequence length="262" mass="27564">MIRMMFRPRWILALLLALAVAAGFAALGHWQLERAVASGVVVERSTETVKPLDEVVTPGGAPRDSATGQLVTVDGSYVPGDEQLISNRSNDGTSGYWIVSHFIVGASGGSSAGASIAVARGWVAAEAEARSTMGSLAAAPANQVITLAGRFLPTEAPVVPADGRDPHSMTTVSTAALINLWAGFDGTAVYPGYIVDGAAASGLTAIDSPAPLTDASLNWLNIFYAVEWVVFAGFAVFLWYRLVRDAWEREEELREEALTAAG</sequence>